<feature type="region of interest" description="Disordered" evidence="1">
    <location>
        <begin position="306"/>
        <end position="406"/>
    </location>
</feature>
<gene>
    <name evidence="2" type="ORF">Ocin01_17373</name>
</gene>
<name>A0A1D2M8P4_ORCCI</name>
<organism evidence="2 3">
    <name type="scientific">Orchesella cincta</name>
    <name type="common">Springtail</name>
    <name type="synonym">Podura cincta</name>
    <dbReference type="NCBI Taxonomy" id="48709"/>
    <lineage>
        <taxon>Eukaryota</taxon>
        <taxon>Metazoa</taxon>
        <taxon>Ecdysozoa</taxon>
        <taxon>Arthropoda</taxon>
        <taxon>Hexapoda</taxon>
        <taxon>Collembola</taxon>
        <taxon>Entomobryomorpha</taxon>
        <taxon>Entomobryoidea</taxon>
        <taxon>Orchesellidae</taxon>
        <taxon>Orchesellinae</taxon>
        <taxon>Orchesella</taxon>
    </lineage>
</organism>
<protein>
    <submittedName>
        <fullName evidence="2">Uncharacterized protein</fullName>
    </submittedName>
</protein>
<feature type="region of interest" description="Disordered" evidence="1">
    <location>
        <begin position="245"/>
        <end position="268"/>
    </location>
</feature>
<dbReference type="AlphaFoldDB" id="A0A1D2M8P4"/>
<evidence type="ECO:0000256" key="1">
    <source>
        <dbReference type="SAM" id="MobiDB-lite"/>
    </source>
</evidence>
<evidence type="ECO:0000313" key="2">
    <source>
        <dbReference type="EMBL" id="ODM89309.1"/>
    </source>
</evidence>
<comment type="caution">
    <text evidence="2">The sequence shown here is derived from an EMBL/GenBank/DDBJ whole genome shotgun (WGS) entry which is preliminary data.</text>
</comment>
<dbReference type="OrthoDB" id="6600300at2759"/>
<reference evidence="2 3" key="1">
    <citation type="journal article" date="2016" name="Genome Biol. Evol.">
        <title>Gene Family Evolution Reflects Adaptation to Soil Environmental Stressors in the Genome of the Collembolan Orchesella cincta.</title>
        <authorList>
            <person name="Faddeeva-Vakhrusheva A."/>
            <person name="Derks M.F."/>
            <person name="Anvar S.Y."/>
            <person name="Agamennone V."/>
            <person name="Suring W."/>
            <person name="Smit S."/>
            <person name="van Straalen N.M."/>
            <person name="Roelofs D."/>
        </authorList>
    </citation>
    <scope>NUCLEOTIDE SEQUENCE [LARGE SCALE GENOMIC DNA]</scope>
    <source>
        <tissue evidence="2">Mixed pool</tissue>
    </source>
</reference>
<keyword evidence="3" id="KW-1185">Reference proteome</keyword>
<dbReference type="STRING" id="48709.A0A1D2M8P4"/>
<dbReference type="Proteomes" id="UP000094527">
    <property type="component" value="Unassembled WGS sequence"/>
</dbReference>
<evidence type="ECO:0000313" key="3">
    <source>
        <dbReference type="Proteomes" id="UP000094527"/>
    </source>
</evidence>
<sequence>MEHSFDYSQEYDDSFAIVSTSNIGAASGSGARSTDPDACNQSIIVDNDCFITLINTDDYYRDMYRKRKNTFDMSDFDKDHKIWGKFHCPNNRKRLGFMKDEAANKVITHFCVARPKMYTYRYLEDGEERVAGQASLVQRDVKKGKGISTTALEKRITFDQYQQALDGPVNFSVEMRRIVSKKHDVFTVKEHKKGLSGFDVKRYIFHDSVQTLAFGHCSFNETTGGEVETQISDIDMEAQISDTEMEAQFSDTELPPPPTKYSPSSSKFRAPPLVNEITRFVGNKLYSPPPPPSLVKEITRFVGNKLYSPPPPPPPANFVRNKSPPPPSPARLVENKLYSPPPARFLGNKSPPPPQEITRFVGNKLYTPPPPPPPARFLGNKSPPQSNKFPPPPQEITRFLGNKSPHHLLRKIPKHW</sequence>
<accession>A0A1D2M8P4</accession>
<proteinExistence type="predicted"/>
<dbReference type="EMBL" id="LJIJ01002728">
    <property type="protein sequence ID" value="ODM89309.1"/>
    <property type="molecule type" value="Genomic_DNA"/>
</dbReference>